<dbReference type="SUPFAM" id="SSF49265">
    <property type="entry name" value="Fibronectin type III"/>
    <property type="match status" value="2"/>
</dbReference>
<organism evidence="3">
    <name type="scientific">Amphimedon queenslandica</name>
    <name type="common">Sponge</name>
    <dbReference type="NCBI Taxonomy" id="400682"/>
    <lineage>
        <taxon>Eukaryota</taxon>
        <taxon>Metazoa</taxon>
        <taxon>Porifera</taxon>
        <taxon>Demospongiae</taxon>
        <taxon>Heteroscleromorpha</taxon>
        <taxon>Haplosclerida</taxon>
        <taxon>Niphatidae</taxon>
        <taxon>Amphimedon</taxon>
    </lineage>
</organism>
<dbReference type="SMART" id="SM00060">
    <property type="entry name" value="FN3"/>
    <property type="match status" value="2"/>
</dbReference>
<keyword evidence="1" id="KW-0732">Signal</keyword>
<dbReference type="InParanoid" id="A0A1X7TSU7"/>
<evidence type="ECO:0000259" key="2">
    <source>
        <dbReference type="PROSITE" id="PS50853"/>
    </source>
</evidence>
<proteinExistence type="predicted"/>
<name>A0A1X7TSU7_AMPQE</name>
<dbReference type="InterPro" id="IPR003961">
    <property type="entry name" value="FN3_dom"/>
</dbReference>
<accession>A0A1X7TSU7</accession>
<dbReference type="Pfam" id="PF00041">
    <property type="entry name" value="fn3"/>
    <property type="match status" value="1"/>
</dbReference>
<dbReference type="CDD" id="cd00063">
    <property type="entry name" value="FN3"/>
    <property type="match status" value="1"/>
</dbReference>
<reference evidence="3" key="1">
    <citation type="submission" date="2017-05" db="UniProtKB">
        <authorList>
            <consortium name="EnsemblMetazoa"/>
        </authorList>
    </citation>
    <scope>IDENTIFICATION</scope>
</reference>
<dbReference type="PROSITE" id="PS50853">
    <property type="entry name" value="FN3"/>
    <property type="match status" value="1"/>
</dbReference>
<dbReference type="AlphaFoldDB" id="A0A1X7TSU7"/>
<dbReference type="EnsemblMetazoa" id="Aqu2.1.18198_001">
    <property type="protein sequence ID" value="Aqu2.1.18198_001"/>
    <property type="gene ID" value="Aqu2.1.18198"/>
</dbReference>
<feature type="domain" description="Fibronectin type-III" evidence="2">
    <location>
        <begin position="118"/>
        <end position="217"/>
    </location>
</feature>
<protein>
    <recommendedName>
        <fullName evidence="2">Fibronectin type-III domain-containing protein</fullName>
    </recommendedName>
</protein>
<sequence>MATTGIYWCLVLVDLILLSSATELVQTSPSYTPLCPGDELVLTCTTYTGNTYWQYRAMMLDTIRKLQNAVSAVIINRVLILNVTDIIGTTVTSTGTIPSVNVSMNGTMASCSNQIVSPPVSVSVVNITFSPVNNSALTISWSLNTQDYNCSIYQHNITVYSNGTDFEQESVNDTTSFTVNDLIIGTNYSFIIIPIDTIGRGGPPSSLIQYIWNVPAQVVNISWDQISNDSITIWWNNTQDIPVPPIQYYIISVYNTSNSIIYTHNTNDTNITITGLPLTDTNYTVTIIPINIIGYGPSATVNVSVTSISPTMTSTSSVTNAPSSVTITADISTSNSVKYIPSASTIVSVASTNYEQTSSFISATSIPTGTTIISTPVSSTTTVSITAGGSNAVPIISGAIGTEKNIKYLKSKFTSILYVFMNYQTYSSTDAVATPTYDEIIVKPTTTTGVPIYDTPMELQANTAYDYKQFSSRSCY</sequence>
<feature type="signal peptide" evidence="1">
    <location>
        <begin position="1"/>
        <end position="21"/>
    </location>
</feature>
<evidence type="ECO:0000256" key="1">
    <source>
        <dbReference type="SAM" id="SignalP"/>
    </source>
</evidence>
<evidence type="ECO:0000313" key="3">
    <source>
        <dbReference type="EnsemblMetazoa" id="Aqu2.1.18198_001"/>
    </source>
</evidence>
<feature type="chain" id="PRO_5010888049" description="Fibronectin type-III domain-containing protein" evidence="1">
    <location>
        <begin position="22"/>
        <end position="476"/>
    </location>
</feature>
<dbReference type="InterPro" id="IPR013783">
    <property type="entry name" value="Ig-like_fold"/>
</dbReference>
<dbReference type="Gene3D" id="2.60.40.10">
    <property type="entry name" value="Immunoglobulins"/>
    <property type="match status" value="2"/>
</dbReference>
<dbReference type="InterPro" id="IPR036116">
    <property type="entry name" value="FN3_sf"/>
</dbReference>